<keyword evidence="3" id="KW-1185">Reference proteome</keyword>
<sequence length="124" mass="13946">MTIAELLVYLLVFSLSIAVFTVATTLLAENFRIRAAKFKIDAFLEKIRQSAIVESRRIKLYYSNRKIIASTGEFIDKLPFNRNELLIAGFTEKGSFFVELGSTIFTFTDGSTMSILPVTGNLSY</sequence>
<proteinExistence type="predicted"/>
<accession>A0A176K1Q7</accession>
<organism evidence="2 3">
    <name type="scientific">Kosmotoga arenicorallina S304</name>
    <dbReference type="NCBI Taxonomy" id="1453497"/>
    <lineage>
        <taxon>Bacteria</taxon>
        <taxon>Thermotogati</taxon>
        <taxon>Thermotogota</taxon>
        <taxon>Thermotogae</taxon>
        <taxon>Kosmotogales</taxon>
        <taxon>Kosmotogaceae</taxon>
        <taxon>Kosmotoga</taxon>
    </lineage>
</organism>
<comment type="caution">
    <text evidence="2">The sequence shown here is derived from an EMBL/GenBank/DDBJ whole genome shotgun (WGS) entry which is preliminary data.</text>
</comment>
<feature type="transmembrane region" description="Helical" evidence="1">
    <location>
        <begin position="6"/>
        <end position="28"/>
    </location>
</feature>
<protein>
    <submittedName>
        <fullName evidence="2">Uncharacterized protein</fullName>
    </submittedName>
</protein>
<reference evidence="2 3" key="1">
    <citation type="submission" date="2014-02" db="EMBL/GenBank/DDBJ databases">
        <title>Kosmotoga genome sequencing.</title>
        <authorList>
            <person name="Pollo S.M."/>
            <person name="Charchuk R."/>
            <person name="Nesbo C.L."/>
        </authorList>
    </citation>
    <scope>NUCLEOTIDE SEQUENCE [LARGE SCALE GENOMIC DNA]</scope>
    <source>
        <strain evidence="2 3">S304</strain>
    </source>
</reference>
<dbReference type="STRING" id="1453497.AT15_09095"/>
<dbReference type="AlphaFoldDB" id="A0A176K1Q7"/>
<gene>
    <name evidence="2" type="ORF">AT15_09095</name>
</gene>
<keyword evidence="1" id="KW-0472">Membrane</keyword>
<keyword evidence="1" id="KW-1133">Transmembrane helix</keyword>
<name>A0A176K1Q7_9BACT</name>
<dbReference type="Proteomes" id="UP000077339">
    <property type="component" value="Unassembled WGS sequence"/>
</dbReference>
<evidence type="ECO:0000313" key="2">
    <source>
        <dbReference type="EMBL" id="OAA30829.1"/>
    </source>
</evidence>
<evidence type="ECO:0000313" key="3">
    <source>
        <dbReference type="Proteomes" id="UP000077339"/>
    </source>
</evidence>
<dbReference type="PATRIC" id="fig|1453497.3.peg.1804"/>
<dbReference type="EMBL" id="JFHK01000006">
    <property type="protein sequence ID" value="OAA30829.1"/>
    <property type="molecule type" value="Genomic_DNA"/>
</dbReference>
<keyword evidence="1" id="KW-0812">Transmembrane</keyword>
<evidence type="ECO:0000256" key="1">
    <source>
        <dbReference type="SAM" id="Phobius"/>
    </source>
</evidence>
<dbReference type="RefSeq" id="WP_068346999.1">
    <property type="nucleotide sequence ID" value="NZ_JFHK01000006.1"/>
</dbReference>
<dbReference type="OrthoDB" id="47501at2"/>